<reference evidence="1 2" key="1">
    <citation type="submission" date="2015-06" db="EMBL/GenBank/DDBJ databases">
        <title>Draft genome sequence of beer spoilage bacterium Megasphaera cerevisiae type strain 20462.</title>
        <authorList>
            <person name="Kutumbaka K."/>
            <person name="Pasmowitz J."/>
            <person name="Mategko J."/>
            <person name="Reyes D."/>
            <person name="Friedrich A."/>
            <person name="Han S."/>
            <person name="Martens-Habbena W."/>
            <person name="Neal-McKinney J."/>
            <person name="Janagama H.K."/>
            <person name="Nadala C."/>
            <person name="Samadpour M."/>
        </authorList>
    </citation>
    <scope>NUCLEOTIDE SEQUENCE [LARGE SCALE GENOMIC DNA]</scope>
    <source>
        <strain evidence="1 2">DSM 20462</strain>
    </source>
</reference>
<dbReference type="STRING" id="39029.BSR42_09860"/>
<dbReference type="Pfam" id="PF13332">
    <property type="entry name" value="Fil_haemagg_2"/>
    <property type="match status" value="1"/>
</dbReference>
<dbReference type="OrthoDB" id="1632235at2"/>
<gene>
    <name evidence="1" type="ORF">AB840_11175</name>
</gene>
<evidence type="ECO:0000313" key="2">
    <source>
        <dbReference type="Proteomes" id="UP000036503"/>
    </source>
</evidence>
<dbReference type="InterPro" id="IPR025157">
    <property type="entry name" value="Hemagglutinin_rpt"/>
</dbReference>
<name>A0A0J6ZLX7_9FIRM</name>
<dbReference type="Proteomes" id="UP000036503">
    <property type="component" value="Unassembled WGS sequence"/>
</dbReference>
<keyword evidence="2" id="KW-1185">Reference proteome</keyword>
<proteinExistence type="predicted"/>
<dbReference type="EMBL" id="LEKT01000042">
    <property type="protein sequence ID" value="KMO85886.1"/>
    <property type="molecule type" value="Genomic_DNA"/>
</dbReference>
<dbReference type="PATRIC" id="fig|1122219.3.peg.2187"/>
<dbReference type="GO" id="GO:0003824">
    <property type="term" value="F:catalytic activity"/>
    <property type="evidence" value="ECO:0007669"/>
    <property type="project" value="UniProtKB-ARBA"/>
</dbReference>
<accession>A0A0J6ZLX7</accession>
<dbReference type="InParanoid" id="A0A0J6ZLX7"/>
<dbReference type="RefSeq" id="WP_048514931.1">
    <property type="nucleotide sequence ID" value="NZ_FUXD01000007.1"/>
</dbReference>
<dbReference type="AlphaFoldDB" id="A0A0J6ZLX7"/>
<protein>
    <submittedName>
        <fullName evidence="1">Uncharacterized protein</fullName>
    </submittedName>
</protein>
<evidence type="ECO:0000313" key="1">
    <source>
        <dbReference type="EMBL" id="KMO85886.1"/>
    </source>
</evidence>
<sequence length="252" mass="26082">MGRIQGNTIALSSDTDIHQGGLVTATDAIQLKAKKDITMDNTVQHLANQDVLDRTAGIAVSGNQGVVILDAGHNVNLAGATLQALGEKGAVVVQAGSDVHLTTQTLAAKKNMTQDSDNYLRTQRQTEAGTAIDAKGGVTMQAGHDIQAQGAYVNSDDGTVALKAGTNIELTTGRTKAVDDYGLKHKESGLLSSTTTTVKIHEDHQQVLGTTVTGKNVQLGANQDVNLTAATVAAQDDVTLAAGRNITTTSDT</sequence>
<comment type="caution">
    <text evidence="1">The sequence shown here is derived from an EMBL/GenBank/DDBJ whole genome shotgun (WGS) entry which is preliminary data.</text>
</comment>
<organism evidence="1 2">
    <name type="scientific">Megasphaera cerevisiae DSM 20462</name>
    <dbReference type="NCBI Taxonomy" id="1122219"/>
    <lineage>
        <taxon>Bacteria</taxon>
        <taxon>Bacillati</taxon>
        <taxon>Bacillota</taxon>
        <taxon>Negativicutes</taxon>
        <taxon>Veillonellales</taxon>
        <taxon>Veillonellaceae</taxon>
        <taxon>Megasphaera</taxon>
    </lineage>
</organism>